<keyword evidence="4" id="KW-0808">Transferase</keyword>
<dbReference type="RefSeq" id="WP_131174529.1">
    <property type="nucleotide sequence ID" value="NZ_QJUM01000002.1"/>
</dbReference>
<evidence type="ECO:0000256" key="1">
    <source>
        <dbReference type="ARBA" id="ARBA00000085"/>
    </source>
</evidence>
<keyword evidence="5" id="KW-0547">Nucleotide-binding</keyword>
<evidence type="ECO:0000256" key="7">
    <source>
        <dbReference type="ARBA" id="ARBA00022840"/>
    </source>
</evidence>
<gene>
    <name evidence="10" type="ORF">DNK34_02285</name>
</gene>
<dbReference type="PANTHER" id="PTHR43065:SF10">
    <property type="entry name" value="PEROXIDE STRESS-ACTIVATED HISTIDINE KINASE MAK3"/>
    <property type="match status" value="1"/>
</dbReference>
<keyword evidence="7" id="KW-0067">ATP-binding</keyword>
<dbReference type="EMBL" id="QJUM01000002">
    <property type="protein sequence ID" value="TBV09385.1"/>
    <property type="molecule type" value="Genomic_DNA"/>
</dbReference>
<evidence type="ECO:0000313" key="11">
    <source>
        <dbReference type="Proteomes" id="UP000291334"/>
    </source>
</evidence>
<dbReference type="Pfam" id="PF02518">
    <property type="entry name" value="HATPase_c"/>
    <property type="match status" value="1"/>
</dbReference>
<dbReference type="SMART" id="SM00387">
    <property type="entry name" value="HATPase_c"/>
    <property type="match status" value="1"/>
</dbReference>
<comment type="catalytic activity">
    <reaction evidence="1">
        <text>ATP + protein L-histidine = ADP + protein N-phospho-L-histidine.</text>
        <dbReference type="EC" id="2.7.13.3"/>
    </reaction>
</comment>
<dbReference type="PANTHER" id="PTHR43065">
    <property type="entry name" value="SENSOR HISTIDINE KINASE"/>
    <property type="match status" value="1"/>
</dbReference>
<dbReference type="InterPro" id="IPR003594">
    <property type="entry name" value="HATPase_dom"/>
</dbReference>
<sequence length="869" mass="97023">MNETGGKESSESAVIDTFRLEVHPSVVFKLGADLITDDMQALIELVKNSYDADASRVSVNIDTQTLTDAETGEIITEEHSSLSKERKLRALRGIITISDDGIGMDLDTIRRGWLTVSLSHKQLMKSQGKTTAKERTPLGDKGLGRLGAQRLGDVITLITRKRTRIGSEEPVNDDATLRVSIKWGDFSFAESLSSVPIKVERLPTNKKPGTTLQIRGLRDPQSWTKGETSALQKEIAAMISPYEGVSGFRISFTIDGVNINLRETAQAILSAAPVVYRFKYDGHKLTVDGAFSIDFLRPTSRDEIAIYESLIARDNGYAFSEWMLQGRQKKSSLGVKQGDDKYFLLSHSNFQIDEISNIELDDGLPVNPGSFSGEVSSIPLTRDTTNIFNRNAEYKDFVKALVGIKVYRDGFGVRVDDDWLGLGTKWTSGSSYYSLRPGNVAGYISISAKYNSALEETTNREAFRDTPAYRNFYKLLMTWADYTGRLQEHIRRSYNDYKQHCYALQANVEVRATPESLLKNASAQIEQVSNLARKSGEARQQLRRIQEATVSLEDQKSSSDRTLFQDPELRSAVDRTVKQVTAAASEAEELISGLDALLEEQSRLKAGLSLLSEQIEVAQNQIGEAWESVALGLGAESLTHEVLQISDGLRGRSSQITQYLKSIDCKDQRIWGFVEHIRSSSSSLAKQVSRISPSLRYVRENRDDVLMSQALEDIITYHSERWGKNGLNFDLSIISDFTIRINPGRLTQIFDNLILNSEYWLLHALRIRRQPEGTISIKIDQPFVIFSDNGSGIDASVEELIFDPFITLKPSQQGRGLGLFVVRQLLDSEQSSIFLTPERNSDGRRYEFLLNFSGCTINSNSVPGSARGD</sequence>
<keyword evidence="8" id="KW-0902">Two-component regulatory system</keyword>
<evidence type="ECO:0000313" key="10">
    <source>
        <dbReference type="EMBL" id="TBV09385.1"/>
    </source>
</evidence>
<proteinExistence type="predicted"/>
<reference evidence="10 11" key="1">
    <citation type="submission" date="2018-06" db="EMBL/GenBank/DDBJ databases">
        <title>Three novel Pseudomonas species isolated from symptomatic oak.</title>
        <authorList>
            <person name="Bueno-Gonzalez V."/>
            <person name="Brady C."/>
        </authorList>
    </citation>
    <scope>NUCLEOTIDE SEQUENCE [LARGE SCALE GENOMIC DNA]</scope>
    <source>
        <strain evidence="10 11">P26B</strain>
    </source>
</reference>
<comment type="caution">
    <text evidence="10">The sequence shown here is derived from an EMBL/GenBank/DDBJ whole genome shotgun (WGS) entry which is preliminary data.</text>
</comment>
<dbReference type="SUPFAM" id="SSF55874">
    <property type="entry name" value="ATPase domain of HSP90 chaperone/DNA topoisomerase II/histidine kinase"/>
    <property type="match status" value="2"/>
</dbReference>
<dbReference type="EC" id="2.7.13.3" evidence="2"/>
<evidence type="ECO:0000256" key="3">
    <source>
        <dbReference type="ARBA" id="ARBA00022553"/>
    </source>
</evidence>
<organism evidence="10 11">
    <name type="scientific">Phytopseudomonas dryadis</name>
    <dbReference type="NCBI Taxonomy" id="2487520"/>
    <lineage>
        <taxon>Bacteria</taxon>
        <taxon>Pseudomonadati</taxon>
        <taxon>Pseudomonadota</taxon>
        <taxon>Gammaproteobacteria</taxon>
        <taxon>Pseudomonadales</taxon>
        <taxon>Pseudomonadaceae</taxon>
        <taxon>Phytopseudomonas</taxon>
    </lineage>
</organism>
<accession>A0ABY1ZFP1</accession>
<protein>
    <recommendedName>
        <fullName evidence="2">histidine kinase</fullName>
        <ecNumber evidence="2">2.7.13.3</ecNumber>
    </recommendedName>
</protein>
<keyword evidence="3" id="KW-0597">Phosphoprotein</keyword>
<evidence type="ECO:0000259" key="9">
    <source>
        <dbReference type="PROSITE" id="PS50109"/>
    </source>
</evidence>
<keyword evidence="11" id="KW-1185">Reference proteome</keyword>
<evidence type="ECO:0000256" key="5">
    <source>
        <dbReference type="ARBA" id="ARBA00022741"/>
    </source>
</evidence>
<dbReference type="Pfam" id="PF13589">
    <property type="entry name" value="HATPase_c_3"/>
    <property type="match status" value="1"/>
</dbReference>
<feature type="domain" description="Histidine kinase" evidence="9">
    <location>
        <begin position="637"/>
        <end position="854"/>
    </location>
</feature>
<dbReference type="Proteomes" id="UP000291334">
    <property type="component" value="Unassembled WGS sequence"/>
</dbReference>
<dbReference type="PRINTS" id="PR00344">
    <property type="entry name" value="BCTRLSENSOR"/>
</dbReference>
<dbReference type="PROSITE" id="PS50109">
    <property type="entry name" value="HIS_KIN"/>
    <property type="match status" value="1"/>
</dbReference>
<name>A0ABY1ZFP1_9GAMM</name>
<evidence type="ECO:0000256" key="2">
    <source>
        <dbReference type="ARBA" id="ARBA00012438"/>
    </source>
</evidence>
<dbReference type="InterPro" id="IPR036890">
    <property type="entry name" value="HATPase_C_sf"/>
</dbReference>
<dbReference type="InterPro" id="IPR004358">
    <property type="entry name" value="Sig_transdc_His_kin-like_C"/>
</dbReference>
<evidence type="ECO:0000256" key="4">
    <source>
        <dbReference type="ARBA" id="ARBA00022679"/>
    </source>
</evidence>
<keyword evidence="6" id="KW-0418">Kinase</keyword>
<evidence type="ECO:0000256" key="6">
    <source>
        <dbReference type="ARBA" id="ARBA00022777"/>
    </source>
</evidence>
<evidence type="ECO:0000256" key="8">
    <source>
        <dbReference type="ARBA" id="ARBA00023012"/>
    </source>
</evidence>
<dbReference type="InterPro" id="IPR005467">
    <property type="entry name" value="His_kinase_dom"/>
</dbReference>
<dbReference type="Gene3D" id="3.30.565.10">
    <property type="entry name" value="Histidine kinase-like ATPase, C-terminal domain"/>
    <property type="match status" value="2"/>
</dbReference>